<accession>A0A6J4SBA4</accession>
<gene>
    <name evidence="1" type="ORF">AVDCRST_MAG91-688</name>
</gene>
<dbReference type="EMBL" id="CADCVX010000163">
    <property type="protein sequence ID" value="CAA9493804.1"/>
    <property type="molecule type" value="Genomic_DNA"/>
</dbReference>
<protein>
    <submittedName>
        <fullName evidence="1">Uncharacterized protein</fullName>
    </submittedName>
</protein>
<sequence length="44" mass="5106">MHFSHQVVESLKPFIFFERQGIVAHLSCPDCLKMALRANKILLH</sequence>
<proteinExistence type="predicted"/>
<dbReference type="AlphaFoldDB" id="A0A6J4SBA4"/>
<evidence type="ECO:0000313" key="1">
    <source>
        <dbReference type="EMBL" id="CAA9493804.1"/>
    </source>
</evidence>
<reference evidence="1" key="1">
    <citation type="submission" date="2020-02" db="EMBL/GenBank/DDBJ databases">
        <authorList>
            <person name="Meier V. D."/>
        </authorList>
    </citation>
    <scope>NUCLEOTIDE SEQUENCE</scope>
    <source>
        <strain evidence="1">AVDCRST_MAG91</strain>
    </source>
</reference>
<organism evidence="1">
    <name type="scientific">uncultured Sphingomonadaceae bacterium</name>
    <dbReference type="NCBI Taxonomy" id="169976"/>
    <lineage>
        <taxon>Bacteria</taxon>
        <taxon>Pseudomonadati</taxon>
        <taxon>Pseudomonadota</taxon>
        <taxon>Alphaproteobacteria</taxon>
        <taxon>Sphingomonadales</taxon>
        <taxon>Sphingomonadaceae</taxon>
        <taxon>environmental samples</taxon>
    </lineage>
</organism>
<name>A0A6J4SBA4_9SPHN</name>